<reference evidence="4" key="1">
    <citation type="submission" date="2022-11" db="UniProtKB">
        <authorList>
            <consortium name="EnsemblMetazoa"/>
        </authorList>
    </citation>
    <scope>IDENTIFICATION</scope>
</reference>
<dbReference type="Gene3D" id="2.60.120.1000">
    <property type="match status" value="1"/>
</dbReference>
<feature type="compositionally biased region" description="Low complexity" evidence="1">
    <location>
        <begin position="140"/>
        <end position="168"/>
    </location>
</feature>
<organism evidence="4 5">
    <name type="scientific">Patiria miniata</name>
    <name type="common">Bat star</name>
    <name type="synonym">Asterina miniata</name>
    <dbReference type="NCBI Taxonomy" id="46514"/>
    <lineage>
        <taxon>Eukaryota</taxon>
        <taxon>Metazoa</taxon>
        <taxon>Echinodermata</taxon>
        <taxon>Eleutherozoa</taxon>
        <taxon>Asterozoa</taxon>
        <taxon>Asteroidea</taxon>
        <taxon>Valvatacea</taxon>
        <taxon>Valvatida</taxon>
        <taxon>Asterinidae</taxon>
        <taxon>Patiria</taxon>
    </lineage>
</organism>
<keyword evidence="2" id="KW-0732">Signal</keyword>
<dbReference type="SMART" id="SM00473">
    <property type="entry name" value="PAN_AP"/>
    <property type="match status" value="1"/>
</dbReference>
<dbReference type="PANTHER" id="PTHR35383">
    <property type="entry name" value="MUCIN 12EA-RELATED"/>
    <property type="match status" value="1"/>
</dbReference>
<feature type="compositionally biased region" description="Low complexity" evidence="1">
    <location>
        <begin position="230"/>
        <end position="247"/>
    </location>
</feature>
<feature type="compositionally biased region" description="Polar residues" evidence="1">
    <location>
        <begin position="249"/>
        <end position="264"/>
    </location>
</feature>
<dbReference type="AlphaFoldDB" id="A0A914ACZ5"/>
<dbReference type="OMA" id="IAYYANA"/>
<evidence type="ECO:0000259" key="3">
    <source>
        <dbReference type="PROSITE" id="PS50948"/>
    </source>
</evidence>
<feature type="region of interest" description="Disordered" evidence="1">
    <location>
        <begin position="111"/>
        <end position="278"/>
    </location>
</feature>
<evidence type="ECO:0000313" key="4">
    <source>
        <dbReference type="EnsemblMetazoa" id="XP_038061795.1"/>
    </source>
</evidence>
<evidence type="ECO:0000256" key="1">
    <source>
        <dbReference type="SAM" id="MobiDB-lite"/>
    </source>
</evidence>
<dbReference type="PANTHER" id="PTHR35383:SF1">
    <property type="entry name" value="MUCIN 12EA-RELATED"/>
    <property type="match status" value="1"/>
</dbReference>
<evidence type="ECO:0000313" key="5">
    <source>
        <dbReference type="Proteomes" id="UP000887568"/>
    </source>
</evidence>
<feature type="compositionally biased region" description="Polar residues" evidence="1">
    <location>
        <begin position="170"/>
        <end position="182"/>
    </location>
</feature>
<dbReference type="PROSITE" id="PS50948">
    <property type="entry name" value="PAN"/>
    <property type="match status" value="1"/>
</dbReference>
<dbReference type="InterPro" id="IPR003609">
    <property type="entry name" value="Pan_app"/>
</dbReference>
<feature type="chain" id="PRO_5037064739" description="Apple domain-containing protein" evidence="2">
    <location>
        <begin position="25"/>
        <end position="422"/>
    </location>
</feature>
<protein>
    <recommendedName>
        <fullName evidence="3">Apple domain-containing protein</fullName>
    </recommendedName>
</protein>
<dbReference type="Pfam" id="PF00024">
    <property type="entry name" value="PAN_1"/>
    <property type="match status" value="1"/>
</dbReference>
<feature type="compositionally biased region" description="Polar residues" evidence="1">
    <location>
        <begin position="196"/>
        <end position="207"/>
    </location>
</feature>
<dbReference type="EnsemblMetazoa" id="XM_038205867.1">
    <property type="protein sequence ID" value="XP_038061795.1"/>
    <property type="gene ID" value="LOC119732388"/>
</dbReference>
<dbReference type="GeneID" id="119732388"/>
<dbReference type="RefSeq" id="XP_038061795.1">
    <property type="nucleotide sequence ID" value="XM_038205867.1"/>
</dbReference>
<name>A0A914ACZ5_PATMI</name>
<evidence type="ECO:0000256" key="2">
    <source>
        <dbReference type="SAM" id="SignalP"/>
    </source>
</evidence>
<feature type="signal peptide" evidence="2">
    <location>
        <begin position="1"/>
        <end position="24"/>
    </location>
</feature>
<sequence length="422" mass="46280">MTGQVGKCFAPVLCVLIMCSFSSGDRKLRQHQFMMQASTRLAGSAFREKSVVNSAVRCSALCAKQSRCVSFNYAKGLGLCEMNRNSSRNHPDKLQQDARFKYYEIMNRVESETQHTEATNSHSEESTLSTKEPKKKTKEPTPTKVPSSTPEPTYTVPTTTVSTTQVPTAKGQTTAVFTTQKPITKAATSIEPKTNEPISQTQTTEEPTTMVPTSKKPTTEEPTTEEPTSEEPTTMEPTTEPVTTESTTQKHVVSTQELTTASPTSKEETTEPATTGEPTTQVSFTTIVPDPILQSCSALKEHGHTSDGSYLIDPDGENNGEEAFQVHCSEMTSIGLTTVEHPDSEEVKRVTSDPYDVTIAYYANANQTKALIDISSGCRQHLNAECRNAHLWMGETQLAWWVARDGTRMPNWGGAARLQVPP</sequence>
<proteinExistence type="predicted"/>
<feature type="domain" description="Apple" evidence="3">
    <location>
        <begin position="19"/>
        <end position="107"/>
    </location>
</feature>
<dbReference type="SUPFAM" id="SSF57414">
    <property type="entry name" value="Hairpin loop containing domain-like"/>
    <property type="match status" value="1"/>
</dbReference>
<dbReference type="Proteomes" id="UP000887568">
    <property type="component" value="Unplaced"/>
</dbReference>
<keyword evidence="5" id="KW-1185">Reference proteome</keyword>
<accession>A0A914ACZ5</accession>
<dbReference type="Gene3D" id="3.50.4.10">
    <property type="entry name" value="Hepatocyte Growth Factor"/>
    <property type="match status" value="1"/>
</dbReference>